<dbReference type="RefSeq" id="WP_200587946.1">
    <property type="nucleotide sequence ID" value="NZ_JAEHFY010000028.1"/>
</dbReference>
<evidence type="ECO:0000313" key="2">
    <source>
        <dbReference type="EMBL" id="MBK0384355.1"/>
    </source>
</evidence>
<keyword evidence="3" id="KW-1185">Reference proteome</keyword>
<dbReference type="InterPro" id="IPR009078">
    <property type="entry name" value="Ferritin-like_SF"/>
</dbReference>
<feature type="coiled-coil region" evidence="1">
    <location>
        <begin position="61"/>
        <end position="88"/>
    </location>
</feature>
<organism evidence="2 3">
    <name type="scientific">Pedobacter segetis</name>
    <dbReference type="NCBI Taxonomy" id="2793069"/>
    <lineage>
        <taxon>Bacteria</taxon>
        <taxon>Pseudomonadati</taxon>
        <taxon>Bacteroidota</taxon>
        <taxon>Sphingobacteriia</taxon>
        <taxon>Sphingobacteriales</taxon>
        <taxon>Sphingobacteriaceae</taxon>
        <taxon>Pedobacter</taxon>
    </lineage>
</organism>
<accession>A0ABS1BN86</accession>
<dbReference type="Proteomes" id="UP000660024">
    <property type="component" value="Unassembled WGS sequence"/>
</dbReference>
<dbReference type="Pfam" id="PF05974">
    <property type="entry name" value="DUF892"/>
    <property type="match status" value="1"/>
</dbReference>
<dbReference type="CDD" id="cd07909">
    <property type="entry name" value="YciF"/>
    <property type="match status" value="1"/>
</dbReference>
<sequence length="178" mass="20169">MSINGKANQLTQEMKDSDFHKFFIEELQDIYWAETHLIKALPKMQKAATSTQLANAIEKHLIETKKHVETLENVFELLEEKAKAKKCEAMAGILEEANVIVNDTEKDTMTRDAGIILAAQKVEHYEIATYGTLRVFAQHMGHTEIYDLLSETLKNEKETDVALTKLAESFVNEEAVAE</sequence>
<evidence type="ECO:0000313" key="3">
    <source>
        <dbReference type="Proteomes" id="UP000660024"/>
    </source>
</evidence>
<protein>
    <submittedName>
        <fullName evidence="2">Ferritin-like domain-containing protein</fullName>
    </submittedName>
</protein>
<keyword evidence="1" id="KW-0175">Coiled coil</keyword>
<proteinExistence type="predicted"/>
<comment type="caution">
    <text evidence="2">The sequence shown here is derived from an EMBL/GenBank/DDBJ whole genome shotgun (WGS) entry which is preliminary data.</text>
</comment>
<name>A0ABS1BN86_9SPHI</name>
<dbReference type="InterPro" id="IPR012347">
    <property type="entry name" value="Ferritin-like"/>
</dbReference>
<dbReference type="Gene3D" id="1.20.1260.10">
    <property type="match status" value="1"/>
</dbReference>
<dbReference type="SUPFAM" id="SSF47240">
    <property type="entry name" value="Ferritin-like"/>
    <property type="match status" value="1"/>
</dbReference>
<dbReference type="EMBL" id="JAEHFY010000028">
    <property type="protein sequence ID" value="MBK0384355.1"/>
    <property type="molecule type" value="Genomic_DNA"/>
</dbReference>
<reference evidence="2 3" key="1">
    <citation type="submission" date="2020-12" db="EMBL/GenBank/DDBJ databases">
        <title>Bacterial novel species Pedobacter sp. SD-b isolated from soil.</title>
        <authorList>
            <person name="Jung H.-Y."/>
        </authorList>
    </citation>
    <scope>NUCLEOTIDE SEQUENCE [LARGE SCALE GENOMIC DNA]</scope>
    <source>
        <strain evidence="2 3">SD-b</strain>
    </source>
</reference>
<evidence type="ECO:0000256" key="1">
    <source>
        <dbReference type="SAM" id="Coils"/>
    </source>
</evidence>
<dbReference type="PANTHER" id="PTHR30565:SF9">
    <property type="entry name" value="PROTEIN YCIF"/>
    <property type="match status" value="1"/>
</dbReference>
<gene>
    <name evidence="2" type="ORF">I5M32_15415</name>
</gene>
<dbReference type="InterPro" id="IPR047114">
    <property type="entry name" value="YciF"/>
</dbReference>
<dbReference type="PANTHER" id="PTHR30565">
    <property type="entry name" value="PROTEIN YCIF"/>
    <property type="match status" value="1"/>
</dbReference>
<dbReference type="InterPro" id="IPR010287">
    <property type="entry name" value="DUF892_YciF-like"/>
</dbReference>